<proteinExistence type="predicted"/>
<reference evidence="3" key="1">
    <citation type="submission" date="2018-02" db="EMBL/GenBank/DDBJ databases">
        <authorList>
            <person name="Cohen D.B."/>
            <person name="Kent A.D."/>
        </authorList>
    </citation>
    <scope>NUCLEOTIDE SEQUENCE</scope>
</reference>
<feature type="chain" id="PRO_5014815539" description="Reverse transcriptase Ty1/copia-type domain-containing protein" evidence="1">
    <location>
        <begin position="18"/>
        <end position="665"/>
    </location>
</feature>
<accession>A0A2N9EMD9</accession>
<dbReference type="Pfam" id="PF07727">
    <property type="entry name" value="RVT_2"/>
    <property type="match status" value="1"/>
</dbReference>
<protein>
    <recommendedName>
        <fullName evidence="2">Reverse transcriptase Ty1/copia-type domain-containing protein</fullName>
    </recommendedName>
</protein>
<dbReference type="CDD" id="cd09272">
    <property type="entry name" value="RNase_HI_RT_Ty1"/>
    <property type="match status" value="1"/>
</dbReference>
<dbReference type="AlphaFoldDB" id="A0A2N9EMD9"/>
<keyword evidence="1" id="KW-0732">Signal</keyword>
<dbReference type="InterPro" id="IPR013103">
    <property type="entry name" value="RVT_2"/>
</dbReference>
<evidence type="ECO:0000313" key="3">
    <source>
        <dbReference type="EMBL" id="SPC75714.1"/>
    </source>
</evidence>
<dbReference type="PANTHER" id="PTHR11439">
    <property type="entry name" value="GAG-POL-RELATED RETROTRANSPOSON"/>
    <property type="match status" value="1"/>
</dbReference>
<feature type="domain" description="Reverse transcriptase Ty1/copia-type" evidence="2">
    <location>
        <begin position="43"/>
        <end position="277"/>
    </location>
</feature>
<name>A0A2N9EMD9_FAGSY</name>
<dbReference type="InterPro" id="IPR043502">
    <property type="entry name" value="DNA/RNA_pol_sf"/>
</dbReference>
<organism evidence="3">
    <name type="scientific">Fagus sylvatica</name>
    <name type="common">Beechnut</name>
    <dbReference type="NCBI Taxonomy" id="28930"/>
    <lineage>
        <taxon>Eukaryota</taxon>
        <taxon>Viridiplantae</taxon>
        <taxon>Streptophyta</taxon>
        <taxon>Embryophyta</taxon>
        <taxon>Tracheophyta</taxon>
        <taxon>Spermatophyta</taxon>
        <taxon>Magnoliopsida</taxon>
        <taxon>eudicotyledons</taxon>
        <taxon>Gunneridae</taxon>
        <taxon>Pentapetalae</taxon>
        <taxon>rosids</taxon>
        <taxon>fabids</taxon>
        <taxon>Fagales</taxon>
        <taxon>Fagaceae</taxon>
        <taxon>Fagus</taxon>
    </lineage>
</organism>
<evidence type="ECO:0000259" key="2">
    <source>
        <dbReference type="Pfam" id="PF07727"/>
    </source>
</evidence>
<gene>
    <name evidence="3" type="ORF">FSB_LOCUS3596</name>
</gene>
<evidence type="ECO:0000256" key="1">
    <source>
        <dbReference type="SAM" id="SignalP"/>
    </source>
</evidence>
<feature type="signal peptide" evidence="1">
    <location>
        <begin position="1"/>
        <end position="17"/>
    </location>
</feature>
<dbReference type="PANTHER" id="PTHR11439:SF498">
    <property type="entry name" value="DNAK FAMILY PROTEIN"/>
    <property type="match status" value="1"/>
</dbReference>
<dbReference type="EMBL" id="OIVN01000177">
    <property type="protein sequence ID" value="SPC75714.1"/>
    <property type="molecule type" value="Genomic_DNA"/>
</dbReference>
<dbReference type="SUPFAM" id="SSF56672">
    <property type="entry name" value="DNA/RNA polymerases"/>
    <property type="match status" value="1"/>
</dbReference>
<sequence>MLSPLLLNLLAIPLPFAIPIGVKQCLMSFVLLKPIPPGHLNLSPPGKKPIGCKWVFKTKLNADGSIERYKARLVAKGYTQIEGLDYHETFAPVAKMMTVRCLLAVAAAQQWIIHQLDVNNAFLHGDLDEEVYMTPPPGYCPKGETRVCRLHKSLYSLKQASRNWFFKLTTVLLDAGFTQSQADHSLFTLVSTSSITIVLVYVDDILVAGNDLSQIETFKHALSTNFKTKDLGPLKYFLGLEVARSPKGIFLNQRKYALDILNDSGQLGARTASFPMEQNLKLTNQDGTLLSDPSPYRRLVGCLIYLTITRPDIVVAVNILSQFMHAPRLPHMQAATRVLRYIKGSPGQGILFPSSNTLHVTAYTDSDWASCPTTRRSTTGYFIQLGTSPISWRTKKQTTVARSSAEAEYRAMAVTTCELTWLKQLLADFGISHPEPFSLHCDNQSALHIAHNPVFHERTKHIEIDCHIIRDKIRSGLLTAVLDEEEAKGGGNCVWVRVLMDICKPLCRERAEKEITEVKVTASQNCGKRAYKTKLGKGTSCDVSSQKRIMTALGKAKCARSKMGSPQDPHFMVNVATASFKSQNECGVGVVVVVVRDWVGKVLTLYHDKITAVDCNLKMISVKHPSDFKGTWQPNSTIAPDFLVEMRIKCHDSNRTQLVLLACLL</sequence>